<sequence length="63" mass="7060">MRLTTVSTRGNSVINIRYLLAKAGKERLSMLLHLVRRVTPYCVLITLHLIDKACAEPLQVVIG</sequence>
<evidence type="ECO:0000313" key="1">
    <source>
        <dbReference type="EMBL" id="KTW12317.1"/>
    </source>
</evidence>
<protein>
    <submittedName>
        <fullName evidence="1">Uncharacterized protein</fullName>
    </submittedName>
</protein>
<reference evidence="1 2" key="1">
    <citation type="journal article" date="2016" name="Front. Microbiol.">
        <title>Genomic Resource of Rice Seed Associated Bacteria.</title>
        <authorList>
            <person name="Midha S."/>
            <person name="Bansal K."/>
            <person name="Sharma S."/>
            <person name="Kumar N."/>
            <person name="Patil P.P."/>
            <person name="Chaudhry V."/>
            <person name="Patil P.B."/>
        </authorList>
    </citation>
    <scope>NUCLEOTIDE SEQUENCE [LARGE SCALE GENOMIC DNA]</scope>
    <source>
        <strain evidence="1 2">NS258</strain>
    </source>
</reference>
<dbReference type="AlphaFoldDB" id="A0A147J7Q4"/>
<dbReference type="EMBL" id="LDTC01000073">
    <property type="protein sequence ID" value="KTW12317.1"/>
    <property type="molecule type" value="Genomic_DNA"/>
</dbReference>
<name>A0A147J7Q4_9SPHN</name>
<proteinExistence type="predicted"/>
<dbReference type="PATRIC" id="fig|33051.5.peg.3283"/>
<evidence type="ECO:0000313" key="2">
    <source>
        <dbReference type="Proteomes" id="UP000074410"/>
    </source>
</evidence>
<gene>
    <name evidence="1" type="ORF">NS258_10785</name>
</gene>
<dbReference type="Proteomes" id="UP000074410">
    <property type="component" value="Unassembled WGS sequence"/>
</dbReference>
<organism evidence="1 2">
    <name type="scientific">Sphingomonas sanguinis</name>
    <dbReference type="NCBI Taxonomy" id="33051"/>
    <lineage>
        <taxon>Bacteria</taxon>
        <taxon>Pseudomonadati</taxon>
        <taxon>Pseudomonadota</taxon>
        <taxon>Alphaproteobacteria</taxon>
        <taxon>Sphingomonadales</taxon>
        <taxon>Sphingomonadaceae</taxon>
        <taxon>Sphingomonas</taxon>
    </lineage>
</organism>
<comment type="caution">
    <text evidence="1">The sequence shown here is derived from an EMBL/GenBank/DDBJ whole genome shotgun (WGS) entry which is preliminary data.</text>
</comment>
<accession>A0A147J7Q4</accession>